<protein>
    <recommendedName>
        <fullName evidence="2">Long chronological lifespan protein 2</fullName>
    </recommendedName>
</protein>
<organism evidence="4 5">
    <name type="scientific">Pichia inconspicua</name>
    <dbReference type="NCBI Taxonomy" id="52247"/>
    <lineage>
        <taxon>Eukaryota</taxon>
        <taxon>Fungi</taxon>
        <taxon>Dikarya</taxon>
        <taxon>Ascomycota</taxon>
        <taxon>Saccharomycotina</taxon>
        <taxon>Pichiomycetes</taxon>
        <taxon>Pichiales</taxon>
        <taxon>Pichiaceae</taxon>
        <taxon>Pichia</taxon>
    </lineage>
</organism>
<dbReference type="EMBL" id="SELW01000658">
    <property type="protein sequence ID" value="TID14460.1"/>
    <property type="molecule type" value="Genomic_DNA"/>
</dbReference>
<gene>
    <name evidence="4" type="ORF">CANINC_004748</name>
</gene>
<keyword evidence="3" id="KW-0732">Signal</keyword>
<dbReference type="GO" id="GO:0036503">
    <property type="term" value="P:ERAD pathway"/>
    <property type="evidence" value="ECO:0007669"/>
    <property type="project" value="TreeGrafter"/>
</dbReference>
<dbReference type="Proteomes" id="UP000307173">
    <property type="component" value="Unassembled WGS sequence"/>
</dbReference>
<evidence type="ECO:0000313" key="4">
    <source>
        <dbReference type="EMBL" id="TID14460.1"/>
    </source>
</evidence>
<accession>A0A4T0WWR3</accession>
<dbReference type="PANTHER" id="PTHR38425:SF1">
    <property type="entry name" value="LONG CHRONOLOGICAL LIFESPAN PROTEIN 2"/>
    <property type="match status" value="1"/>
</dbReference>
<comment type="similarity">
    <text evidence="1">Belongs to the LCL2 family.</text>
</comment>
<dbReference type="PANTHER" id="PTHR38425">
    <property type="entry name" value="LONG CHRONOLOGICAL LIFESPAN PROTEIN 2"/>
    <property type="match status" value="1"/>
</dbReference>
<evidence type="ECO:0000313" key="5">
    <source>
        <dbReference type="Proteomes" id="UP000307173"/>
    </source>
</evidence>
<dbReference type="AlphaFoldDB" id="A0A4T0WWR3"/>
<dbReference type="CDD" id="cd23996">
    <property type="entry name" value="LCL2-like"/>
    <property type="match status" value="1"/>
</dbReference>
<evidence type="ECO:0000256" key="3">
    <source>
        <dbReference type="ARBA" id="ARBA00022729"/>
    </source>
</evidence>
<comment type="caution">
    <text evidence="4">The sequence shown here is derived from an EMBL/GenBank/DDBJ whole genome shotgun (WGS) entry which is preliminary data.</text>
</comment>
<name>A0A4T0WWR3_9ASCO</name>
<keyword evidence="5" id="KW-1185">Reference proteome</keyword>
<dbReference type="InterPro" id="IPR034543">
    <property type="entry name" value="LCL2"/>
</dbReference>
<evidence type="ECO:0000256" key="1">
    <source>
        <dbReference type="ARBA" id="ARBA00010545"/>
    </source>
</evidence>
<proteinExistence type="inferred from homology"/>
<sequence>MAYTPASAFMEHFFQQQQQHNQQQEISYQDRVFGKDCTQYLCPDTLQCVRRPVDCPCPFPDSQIKCVLPAAEKGRESTFVCISKSSKDCKYVLDAHKGLI</sequence>
<dbReference type="OrthoDB" id="2234316at2759"/>
<reference evidence="4 5" key="1">
    <citation type="journal article" date="2019" name="Front. Genet.">
        <title>Whole-Genome Sequencing of the Opportunistic Yeast Pathogen Candida inconspicua Uncovers Its Hybrid Origin.</title>
        <authorList>
            <person name="Mixao V."/>
            <person name="Hansen A.P."/>
            <person name="Saus E."/>
            <person name="Boekhout T."/>
            <person name="Lass-Florl C."/>
            <person name="Gabaldon T."/>
        </authorList>
    </citation>
    <scope>NUCLEOTIDE SEQUENCE [LARGE SCALE GENOMIC DNA]</scope>
    <source>
        <strain evidence="4 5">CBS 180</strain>
    </source>
</reference>
<evidence type="ECO:0000256" key="2">
    <source>
        <dbReference type="ARBA" id="ARBA00018534"/>
    </source>
</evidence>